<sequence length="143" mass="16837">MQKKIIPDTDTVEKHEAEEDDFIVSLSKQRVSQINMIDYIIVKKGDTFGSLADEFDLMYWELFKYNELPRDATLAEGQILFLQPKRNKAELGNEFHLVKEGESIYDISQQYGIKLTRLYKMNMMKEGTQPKEGQKLWLRKLKN</sequence>
<comment type="caution">
    <text evidence="2">The sequence shown here is derived from an EMBL/GenBank/DDBJ whole genome shotgun (WGS) entry which is preliminary data.</text>
</comment>
<dbReference type="PANTHER" id="PTHR33734:SF22">
    <property type="entry name" value="MEMBRANE-BOUND LYTIC MUREIN TRANSGLYCOSYLASE D"/>
    <property type="match status" value="1"/>
</dbReference>
<dbReference type="AlphaFoldDB" id="X1FAF4"/>
<feature type="domain" description="LysM" evidence="1">
    <location>
        <begin position="94"/>
        <end position="138"/>
    </location>
</feature>
<proteinExistence type="predicted"/>
<dbReference type="PANTHER" id="PTHR33734">
    <property type="entry name" value="LYSM DOMAIN-CONTAINING GPI-ANCHORED PROTEIN 2"/>
    <property type="match status" value="1"/>
</dbReference>
<organism evidence="2">
    <name type="scientific">marine sediment metagenome</name>
    <dbReference type="NCBI Taxonomy" id="412755"/>
    <lineage>
        <taxon>unclassified sequences</taxon>
        <taxon>metagenomes</taxon>
        <taxon>ecological metagenomes</taxon>
    </lineage>
</organism>
<dbReference type="CDD" id="cd00118">
    <property type="entry name" value="LysM"/>
    <property type="match status" value="1"/>
</dbReference>
<protein>
    <recommendedName>
        <fullName evidence="1">LysM domain-containing protein</fullName>
    </recommendedName>
</protein>
<dbReference type="EMBL" id="BARU01005828">
    <property type="protein sequence ID" value="GAH41942.1"/>
    <property type="molecule type" value="Genomic_DNA"/>
</dbReference>
<gene>
    <name evidence="2" type="ORF">S03H2_11417</name>
</gene>
<dbReference type="SMART" id="SM00257">
    <property type="entry name" value="LysM"/>
    <property type="match status" value="2"/>
</dbReference>
<feature type="domain" description="LysM" evidence="1">
    <location>
        <begin position="38"/>
        <end position="82"/>
    </location>
</feature>
<dbReference type="InterPro" id="IPR018392">
    <property type="entry name" value="LysM"/>
</dbReference>
<reference evidence="2" key="1">
    <citation type="journal article" date="2014" name="Front. Microbiol.">
        <title>High frequency of phylogenetically diverse reductive dehalogenase-homologous genes in deep subseafloor sedimentary metagenomes.</title>
        <authorList>
            <person name="Kawai M."/>
            <person name="Futagami T."/>
            <person name="Toyoda A."/>
            <person name="Takaki Y."/>
            <person name="Nishi S."/>
            <person name="Hori S."/>
            <person name="Arai W."/>
            <person name="Tsubouchi T."/>
            <person name="Morono Y."/>
            <person name="Uchiyama I."/>
            <person name="Ito T."/>
            <person name="Fujiyama A."/>
            <person name="Inagaki F."/>
            <person name="Takami H."/>
        </authorList>
    </citation>
    <scope>NUCLEOTIDE SEQUENCE</scope>
    <source>
        <strain evidence="2">Expedition CK06-06</strain>
    </source>
</reference>
<evidence type="ECO:0000259" key="1">
    <source>
        <dbReference type="PROSITE" id="PS51782"/>
    </source>
</evidence>
<dbReference type="Pfam" id="PF01476">
    <property type="entry name" value="LysM"/>
    <property type="match status" value="2"/>
</dbReference>
<dbReference type="Gene3D" id="3.10.350.10">
    <property type="entry name" value="LysM domain"/>
    <property type="match status" value="2"/>
</dbReference>
<accession>X1FAF4</accession>
<name>X1FAF4_9ZZZZ</name>
<evidence type="ECO:0000313" key="2">
    <source>
        <dbReference type="EMBL" id="GAH41942.1"/>
    </source>
</evidence>
<dbReference type="SUPFAM" id="SSF54106">
    <property type="entry name" value="LysM domain"/>
    <property type="match status" value="2"/>
</dbReference>
<dbReference type="InterPro" id="IPR036779">
    <property type="entry name" value="LysM_dom_sf"/>
</dbReference>
<dbReference type="PROSITE" id="PS51782">
    <property type="entry name" value="LYSM"/>
    <property type="match status" value="2"/>
</dbReference>
<dbReference type="GO" id="GO:0008932">
    <property type="term" value="F:lytic endotransglycosylase activity"/>
    <property type="evidence" value="ECO:0007669"/>
    <property type="project" value="TreeGrafter"/>
</dbReference>